<keyword evidence="3" id="KW-0808">Transferase</keyword>
<evidence type="ECO:0000313" key="6">
    <source>
        <dbReference type="EMBL" id="PIS21968.1"/>
    </source>
</evidence>
<gene>
    <name evidence="6" type="ORF">COT50_04495</name>
</gene>
<comment type="caution">
    <text evidence="6">The sequence shown here is derived from an EMBL/GenBank/DDBJ whole genome shotgun (WGS) entry which is preliminary data.</text>
</comment>
<feature type="domain" description="Histidine kinase" evidence="5">
    <location>
        <begin position="1"/>
        <end position="44"/>
    </location>
</feature>
<evidence type="ECO:0000256" key="3">
    <source>
        <dbReference type="ARBA" id="ARBA00022679"/>
    </source>
</evidence>
<sequence length="44" mass="4555">MSNESGTGLGLVIAKGIVEAHGGKIWVEDNVPKGSVFIFTLPVS</sequence>
<evidence type="ECO:0000313" key="7">
    <source>
        <dbReference type="Proteomes" id="UP000231252"/>
    </source>
</evidence>
<dbReference type="AlphaFoldDB" id="A0A2H0XCY4"/>
<dbReference type="Gene3D" id="3.30.565.10">
    <property type="entry name" value="Histidine kinase-like ATPase, C-terminal domain"/>
    <property type="match status" value="1"/>
</dbReference>
<dbReference type="Proteomes" id="UP000231252">
    <property type="component" value="Unassembled WGS sequence"/>
</dbReference>
<dbReference type="Pfam" id="PF02518">
    <property type="entry name" value="HATPase_c"/>
    <property type="match status" value="1"/>
</dbReference>
<evidence type="ECO:0000256" key="2">
    <source>
        <dbReference type="ARBA" id="ARBA00012438"/>
    </source>
</evidence>
<dbReference type="PRINTS" id="PR00344">
    <property type="entry name" value="BCTRLSENSOR"/>
</dbReference>
<dbReference type="GO" id="GO:0000155">
    <property type="term" value="F:phosphorelay sensor kinase activity"/>
    <property type="evidence" value="ECO:0007669"/>
    <property type="project" value="TreeGrafter"/>
</dbReference>
<organism evidence="6 7">
    <name type="scientific">candidate division WWE3 bacterium CG08_land_8_20_14_0_20_41_10</name>
    <dbReference type="NCBI Taxonomy" id="1975085"/>
    <lineage>
        <taxon>Bacteria</taxon>
        <taxon>Katanobacteria</taxon>
    </lineage>
</organism>
<accession>A0A2H0XCY4</accession>
<keyword evidence="4" id="KW-0418">Kinase</keyword>
<dbReference type="InterPro" id="IPR003594">
    <property type="entry name" value="HATPase_dom"/>
</dbReference>
<evidence type="ECO:0000256" key="1">
    <source>
        <dbReference type="ARBA" id="ARBA00000085"/>
    </source>
</evidence>
<evidence type="ECO:0000259" key="5">
    <source>
        <dbReference type="PROSITE" id="PS50109"/>
    </source>
</evidence>
<dbReference type="PANTHER" id="PTHR43047:SF72">
    <property type="entry name" value="OSMOSENSING HISTIDINE PROTEIN KINASE SLN1"/>
    <property type="match status" value="1"/>
</dbReference>
<dbReference type="SUPFAM" id="SSF55874">
    <property type="entry name" value="ATPase domain of HSP90 chaperone/DNA topoisomerase II/histidine kinase"/>
    <property type="match status" value="1"/>
</dbReference>
<dbReference type="InterPro" id="IPR005467">
    <property type="entry name" value="His_kinase_dom"/>
</dbReference>
<dbReference type="InterPro" id="IPR004358">
    <property type="entry name" value="Sig_transdc_His_kin-like_C"/>
</dbReference>
<dbReference type="PANTHER" id="PTHR43047">
    <property type="entry name" value="TWO-COMPONENT HISTIDINE PROTEIN KINASE"/>
    <property type="match status" value="1"/>
</dbReference>
<dbReference type="PROSITE" id="PS50109">
    <property type="entry name" value="HIS_KIN"/>
    <property type="match status" value="1"/>
</dbReference>
<dbReference type="EC" id="2.7.13.3" evidence="2"/>
<dbReference type="GO" id="GO:0009927">
    <property type="term" value="F:histidine phosphotransfer kinase activity"/>
    <property type="evidence" value="ECO:0007669"/>
    <property type="project" value="TreeGrafter"/>
</dbReference>
<comment type="catalytic activity">
    <reaction evidence="1">
        <text>ATP + protein L-histidine = ADP + protein N-phospho-L-histidine.</text>
        <dbReference type="EC" id="2.7.13.3"/>
    </reaction>
</comment>
<dbReference type="InterPro" id="IPR036890">
    <property type="entry name" value="HATPase_C_sf"/>
</dbReference>
<reference evidence="7" key="1">
    <citation type="submission" date="2017-09" db="EMBL/GenBank/DDBJ databases">
        <title>Depth-based differentiation of microbial function through sediment-hosted aquifers and enrichment of novel symbionts in the deep terrestrial subsurface.</title>
        <authorList>
            <person name="Probst A.J."/>
            <person name="Ladd B."/>
            <person name="Jarett J.K."/>
            <person name="Geller-Mcgrath D.E."/>
            <person name="Sieber C.M.K."/>
            <person name="Emerson J.B."/>
            <person name="Anantharaman K."/>
            <person name="Thomas B.C."/>
            <person name="Malmstrom R."/>
            <person name="Stieglmeier M."/>
            <person name="Klingl A."/>
            <person name="Woyke T."/>
            <person name="Ryan C.M."/>
            <person name="Banfield J.F."/>
        </authorList>
    </citation>
    <scope>NUCLEOTIDE SEQUENCE [LARGE SCALE GENOMIC DNA]</scope>
</reference>
<name>A0A2H0XCY4_UNCKA</name>
<evidence type="ECO:0000256" key="4">
    <source>
        <dbReference type="ARBA" id="ARBA00022777"/>
    </source>
</evidence>
<proteinExistence type="predicted"/>
<dbReference type="GO" id="GO:0005886">
    <property type="term" value="C:plasma membrane"/>
    <property type="evidence" value="ECO:0007669"/>
    <property type="project" value="TreeGrafter"/>
</dbReference>
<protein>
    <recommendedName>
        <fullName evidence="2">histidine kinase</fullName>
        <ecNumber evidence="2">2.7.13.3</ecNumber>
    </recommendedName>
</protein>
<dbReference type="EMBL" id="PEYU01000101">
    <property type="protein sequence ID" value="PIS21968.1"/>
    <property type="molecule type" value="Genomic_DNA"/>
</dbReference>